<gene>
    <name evidence="3" type="primary">fdhD</name>
    <name evidence="4" type="ORF">V473_14300</name>
</gene>
<sequence>MEDAAASPLTFDRLTPDGGTQEIARALAEEVPVAIEFNGIGYAVLMATPSDIGDLVLGFALAERLIGPGDAAFDVDTHRTDQGIVARATLPQDRTEALLERVRHRVSESSCGMCGIENLEQAIRPLPKVTAVSRADPAAIFRALGGLCDHQPLNAATGAAHAAAWVGADGAILLVREDVGRHNAFDKLIGAMARQGDRARADWDGGFALLSSRCSYELVEKAVLSQCPMLVTISAPTRLAATRAEAAGLPLVVLARGDALLLRGHRLLP</sequence>
<evidence type="ECO:0000256" key="1">
    <source>
        <dbReference type="ARBA" id="ARBA00022490"/>
    </source>
</evidence>
<keyword evidence="5" id="KW-1185">Reference proteome</keyword>
<dbReference type="Gene3D" id="3.10.20.10">
    <property type="match status" value="1"/>
</dbReference>
<evidence type="ECO:0000313" key="5">
    <source>
        <dbReference type="Proteomes" id="UP000052232"/>
    </source>
</evidence>
<dbReference type="STRING" id="1420583.V473_14300"/>
<comment type="similarity">
    <text evidence="3">Belongs to the FdhD family.</text>
</comment>
<comment type="caution">
    <text evidence="3">Lacks conserved residue(s) required for the propagation of feature annotation.</text>
</comment>
<accession>A0A0J7XWD4</accession>
<dbReference type="GO" id="GO:0016783">
    <property type="term" value="F:sulfurtransferase activity"/>
    <property type="evidence" value="ECO:0007669"/>
    <property type="project" value="InterPro"/>
</dbReference>
<dbReference type="PIRSF" id="PIRSF015626">
    <property type="entry name" value="FdhD"/>
    <property type="match status" value="1"/>
</dbReference>
<dbReference type="EMBL" id="JACT01000002">
    <property type="protein sequence ID" value="KMS55882.1"/>
    <property type="molecule type" value="Genomic_DNA"/>
</dbReference>
<evidence type="ECO:0000256" key="3">
    <source>
        <dbReference type="HAMAP-Rule" id="MF_00187"/>
    </source>
</evidence>
<keyword evidence="2 3" id="KW-0501">Molybdenum cofactor biosynthesis</keyword>
<dbReference type="GO" id="GO:0097163">
    <property type="term" value="F:sulfur carrier activity"/>
    <property type="evidence" value="ECO:0007669"/>
    <property type="project" value="UniProtKB-UniRule"/>
</dbReference>
<dbReference type="Proteomes" id="UP000052232">
    <property type="component" value="Unassembled WGS sequence"/>
</dbReference>
<comment type="subcellular location">
    <subcellularLocation>
        <location evidence="3">Cytoplasm</location>
    </subcellularLocation>
</comment>
<dbReference type="NCBIfam" id="TIGR00129">
    <property type="entry name" value="fdhD_narQ"/>
    <property type="match status" value="1"/>
</dbReference>
<dbReference type="PATRIC" id="fig|1420583.3.peg.2670"/>
<dbReference type="PANTHER" id="PTHR30592">
    <property type="entry name" value="FORMATE DEHYDROGENASE"/>
    <property type="match status" value="1"/>
</dbReference>
<name>A0A0J7XWD4_9SPHN</name>
<dbReference type="GO" id="GO:0006777">
    <property type="term" value="P:Mo-molybdopterin cofactor biosynthetic process"/>
    <property type="evidence" value="ECO:0007669"/>
    <property type="project" value="UniProtKB-UniRule"/>
</dbReference>
<feature type="active site" description="Cysteine persulfide intermediate" evidence="3">
    <location>
        <position position="111"/>
    </location>
</feature>
<dbReference type="SUPFAM" id="SSF53927">
    <property type="entry name" value="Cytidine deaminase-like"/>
    <property type="match status" value="1"/>
</dbReference>
<dbReference type="Pfam" id="PF02634">
    <property type="entry name" value="FdhD-NarQ"/>
    <property type="match status" value="1"/>
</dbReference>
<evidence type="ECO:0000256" key="2">
    <source>
        <dbReference type="ARBA" id="ARBA00023150"/>
    </source>
</evidence>
<dbReference type="HAMAP" id="MF_00187">
    <property type="entry name" value="FdhD"/>
    <property type="match status" value="1"/>
</dbReference>
<dbReference type="InterPro" id="IPR016193">
    <property type="entry name" value="Cytidine_deaminase-like"/>
</dbReference>
<dbReference type="PANTHER" id="PTHR30592:SF1">
    <property type="entry name" value="SULFUR CARRIER PROTEIN FDHD"/>
    <property type="match status" value="1"/>
</dbReference>
<dbReference type="GO" id="GO:0005737">
    <property type="term" value="C:cytoplasm"/>
    <property type="evidence" value="ECO:0007669"/>
    <property type="project" value="UniProtKB-SubCell"/>
</dbReference>
<dbReference type="AlphaFoldDB" id="A0A0J7XWD4"/>
<proteinExistence type="inferred from homology"/>
<reference evidence="4 5" key="1">
    <citation type="journal article" date="2015" name="G3 (Bethesda)">
        <title>Insights into Ongoing Evolution of the Hexachlorocyclohexane Catabolic Pathway from Comparative Genomics of Ten Sphingomonadaceae Strains.</title>
        <authorList>
            <person name="Pearce S.L."/>
            <person name="Oakeshott J.G."/>
            <person name="Pandey G."/>
        </authorList>
    </citation>
    <scope>NUCLEOTIDE SEQUENCE [LARGE SCALE GENOMIC DNA]</scope>
    <source>
        <strain evidence="4 5">LL01</strain>
    </source>
</reference>
<organism evidence="4 5">
    <name type="scientific">Sphingobium cupriresistens LL01</name>
    <dbReference type="NCBI Taxonomy" id="1420583"/>
    <lineage>
        <taxon>Bacteria</taxon>
        <taxon>Pseudomonadati</taxon>
        <taxon>Pseudomonadota</taxon>
        <taxon>Alphaproteobacteria</taxon>
        <taxon>Sphingomonadales</taxon>
        <taxon>Sphingomonadaceae</taxon>
        <taxon>Sphingobium</taxon>
    </lineage>
</organism>
<evidence type="ECO:0000313" key="4">
    <source>
        <dbReference type="EMBL" id="KMS55882.1"/>
    </source>
</evidence>
<dbReference type="InterPro" id="IPR003786">
    <property type="entry name" value="FdhD"/>
</dbReference>
<comment type="function">
    <text evidence="3">Required for formate dehydrogenase (FDH) activity. Acts as a sulfur carrier protein that transfers sulfur from IscS to the molybdenum cofactor prior to its insertion into FDH.</text>
</comment>
<keyword evidence="1 3" id="KW-0963">Cytoplasm</keyword>
<protein>
    <recommendedName>
        <fullName evidence="3">Sulfur carrier protein FdhD</fullName>
    </recommendedName>
</protein>
<dbReference type="Gene3D" id="3.40.140.10">
    <property type="entry name" value="Cytidine Deaminase, domain 2"/>
    <property type="match status" value="1"/>
</dbReference>
<comment type="caution">
    <text evidence="4">The sequence shown here is derived from an EMBL/GenBank/DDBJ whole genome shotgun (WGS) entry which is preliminary data.</text>
</comment>